<accession>A0A1I3PLR9</accession>
<protein>
    <submittedName>
        <fullName evidence="2">Uncharacterized protein</fullName>
    </submittedName>
</protein>
<gene>
    <name evidence="2" type="ORF">SAMN05443431_105169</name>
</gene>
<feature type="transmembrane region" description="Helical" evidence="1">
    <location>
        <begin position="21"/>
        <end position="42"/>
    </location>
</feature>
<keyword evidence="1" id="KW-1133">Transmembrane helix</keyword>
<feature type="transmembrane region" description="Helical" evidence="1">
    <location>
        <begin position="62"/>
        <end position="78"/>
    </location>
</feature>
<evidence type="ECO:0000256" key="1">
    <source>
        <dbReference type="SAM" id="Phobius"/>
    </source>
</evidence>
<dbReference type="Proteomes" id="UP000199559">
    <property type="component" value="Unassembled WGS sequence"/>
</dbReference>
<evidence type="ECO:0000313" key="2">
    <source>
        <dbReference type="EMBL" id="SFJ22277.1"/>
    </source>
</evidence>
<evidence type="ECO:0000313" key="3">
    <source>
        <dbReference type="Proteomes" id="UP000199559"/>
    </source>
</evidence>
<reference evidence="3" key="1">
    <citation type="submission" date="2016-10" db="EMBL/GenBank/DDBJ databases">
        <authorList>
            <person name="Varghese N."/>
            <person name="Submissions S."/>
        </authorList>
    </citation>
    <scope>NUCLEOTIDE SEQUENCE [LARGE SCALE GENOMIC DNA]</scope>
    <source>
        <strain evidence="3">DSM 28881</strain>
    </source>
</reference>
<dbReference type="STRING" id="1144750.SAMN05443431_105169"/>
<proteinExistence type="predicted"/>
<organism evidence="2 3">
    <name type="scientific">Olleya namhaensis</name>
    <dbReference type="NCBI Taxonomy" id="1144750"/>
    <lineage>
        <taxon>Bacteria</taxon>
        <taxon>Pseudomonadati</taxon>
        <taxon>Bacteroidota</taxon>
        <taxon>Flavobacteriia</taxon>
        <taxon>Flavobacteriales</taxon>
        <taxon>Flavobacteriaceae</taxon>
    </lineage>
</organism>
<keyword evidence="3" id="KW-1185">Reference proteome</keyword>
<sequence>MNKTEISEIIKTKHLKLRKWSLIEHYFLVILFLSMPMVYLIGIVESIIENNTIVYDKAMSEIGFALISLFIAIIFLIIKRKAIKFKTIDLKVSKQDFDKAVELTQTELDWLILEKNSKYVIAFSKNNFGGFSETIRIIKKHNLILINSIGSPYSMPLSGRNEENIETFKQNLTKANVQHRV</sequence>
<dbReference type="RefSeq" id="WP_090839846.1">
    <property type="nucleotide sequence ID" value="NZ_FORM01000005.1"/>
</dbReference>
<keyword evidence="1" id="KW-0812">Transmembrane</keyword>
<name>A0A1I3PLR9_9FLAO</name>
<dbReference type="AlphaFoldDB" id="A0A1I3PLR9"/>
<dbReference type="EMBL" id="FORM01000005">
    <property type="protein sequence ID" value="SFJ22277.1"/>
    <property type="molecule type" value="Genomic_DNA"/>
</dbReference>
<keyword evidence="1" id="KW-0472">Membrane</keyword>